<reference evidence="2 3" key="1">
    <citation type="journal article" date="2021" name="bioRxiv">
        <title>Chromosome-scale and haplotype-resolved genome assembly of a tetraploid potato cultivar.</title>
        <authorList>
            <person name="Sun H."/>
            <person name="Jiao W.-B."/>
            <person name="Krause K."/>
            <person name="Campoy J.A."/>
            <person name="Goel M."/>
            <person name="Folz-Donahue K."/>
            <person name="Kukat C."/>
            <person name="Huettel B."/>
            <person name="Schneeberger K."/>
        </authorList>
    </citation>
    <scope>NUCLEOTIDE SEQUENCE [LARGE SCALE GENOMIC DNA]</scope>
    <source>
        <strain evidence="2">SolTubOtavaFocal</strain>
        <tissue evidence="2">Leaves</tissue>
    </source>
</reference>
<dbReference type="EMBL" id="JAIVGD010000023">
    <property type="protein sequence ID" value="KAH0743518.1"/>
    <property type="molecule type" value="Genomic_DNA"/>
</dbReference>
<accession>A0ABQ7U9L1</accession>
<name>A0ABQ7U9L1_SOLTU</name>
<comment type="caution">
    <text evidence="2">The sequence shown here is derived from an EMBL/GenBank/DDBJ whole genome shotgun (WGS) entry which is preliminary data.</text>
</comment>
<evidence type="ECO:0000256" key="1">
    <source>
        <dbReference type="SAM" id="MobiDB-lite"/>
    </source>
</evidence>
<keyword evidence="3" id="KW-1185">Reference proteome</keyword>
<proteinExistence type="predicted"/>
<evidence type="ECO:0000313" key="2">
    <source>
        <dbReference type="EMBL" id="KAH0743518.1"/>
    </source>
</evidence>
<dbReference type="Proteomes" id="UP000826656">
    <property type="component" value="Unassembled WGS sequence"/>
</dbReference>
<evidence type="ECO:0000313" key="3">
    <source>
        <dbReference type="Proteomes" id="UP000826656"/>
    </source>
</evidence>
<feature type="region of interest" description="Disordered" evidence="1">
    <location>
        <begin position="23"/>
        <end position="48"/>
    </location>
</feature>
<organism evidence="2 3">
    <name type="scientific">Solanum tuberosum</name>
    <name type="common">Potato</name>
    <dbReference type="NCBI Taxonomy" id="4113"/>
    <lineage>
        <taxon>Eukaryota</taxon>
        <taxon>Viridiplantae</taxon>
        <taxon>Streptophyta</taxon>
        <taxon>Embryophyta</taxon>
        <taxon>Tracheophyta</taxon>
        <taxon>Spermatophyta</taxon>
        <taxon>Magnoliopsida</taxon>
        <taxon>eudicotyledons</taxon>
        <taxon>Gunneridae</taxon>
        <taxon>Pentapetalae</taxon>
        <taxon>asterids</taxon>
        <taxon>lamiids</taxon>
        <taxon>Solanales</taxon>
        <taxon>Solanaceae</taxon>
        <taxon>Solanoideae</taxon>
        <taxon>Solaneae</taxon>
        <taxon>Solanum</taxon>
    </lineage>
</organism>
<gene>
    <name evidence="2" type="ORF">KY290_031511</name>
</gene>
<feature type="compositionally biased region" description="Gly residues" evidence="1">
    <location>
        <begin position="26"/>
        <end position="48"/>
    </location>
</feature>
<sequence>MTNFQLGSEQACLKLEGSTIAMIKPTGGGGEGTSSGTRGSGLGTGISGGIVEEGVGEVVGKESSKTLCVNLGKMGSRVEFRLEKGNMCS</sequence>
<protein>
    <submittedName>
        <fullName evidence="2">Uncharacterized protein</fullName>
    </submittedName>
</protein>